<organism evidence="4">
    <name type="scientific">Oppiella nova</name>
    <dbReference type="NCBI Taxonomy" id="334625"/>
    <lineage>
        <taxon>Eukaryota</taxon>
        <taxon>Metazoa</taxon>
        <taxon>Ecdysozoa</taxon>
        <taxon>Arthropoda</taxon>
        <taxon>Chelicerata</taxon>
        <taxon>Arachnida</taxon>
        <taxon>Acari</taxon>
        <taxon>Acariformes</taxon>
        <taxon>Sarcoptiformes</taxon>
        <taxon>Oribatida</taxon>
        <taxon>Brachypylina</taxon>
        <taxon>Oppioidea</taxon>
        <taxon>Oppiidae</taxon>
        <taxon>Oppiella</taxon>
    </lineage>
</organism>
<dbReference type="GO" id="GO:0006646">
    <property type="term" value="P:phosphatidylethanolamine biosynthetic process"/>
    <property type="evidence" value="ECO:0007669"/>
    <property type="project" value="TreeGrafter"/>
</dbReference>
<protein>
    <recommendedName>
        <fullName evidence="6">Choline/ethanolamine kinase</fullName>
    </recommendedName>
</protein>
<dbReference type="OrthoDB" id="3649325at2759"/>
<dbReference type="PANTHER" id="PTHR22603">
    <property type="entry name" value="CHOLINE/ETHANOALAMINE KINASE"/>
    <property type="match status" value="1"/>
</dbReference>
<evidence type="ECO:0000256" key="1">
    <source>
        <dbReference type="ARBA" id="ARBA00023209"/>
    </source>
</evidence>
<dbReference type="AlphaFoldDB" id="A0A7R9M3S5"/>
<comment type="similarity">
    <text evidence="3">Belongs to the choline/ethanolamine kinase family.</text>
</comment>
<dbReference type="InterPro" id="IPR011009">
    <property type="entry name" value="Kinase-like_dom_sf"/>
</dbReference>
<keyword evidence="1" id="KW-0443">Lipid metabolism</keyword>
<proteinExistence type="inferred from homology"/>
<dbReference type="GO" id="GO:0004103">
    <property type="term" value="F:choline kinase activity"/>
    <property type="evidence" value="ECO:0007669"/>
    <property type="project" value="TreeGrafter"/>
</dbReference>
<dbReference type="GO" id="GO:0005737">
    <property type="term" value="C:cytoplasm"/>
    <property type="evidence" value="ECO:0007669"/>
    <property type="project" value="TreeGrafter"/>
</dbReference>
<dbReference type="Proteomes" id="UP000728032">
    <property type="component" value="Unassembled WGS sequence"/>
</dbReference>
<keyword evidence="1" id="KW-0594">Phospholipid biosynthesis</keyword>
<keyword evidence="2" id="KW-1208">Phospholipid metabolism</keyword>
<name>A0A7R9M3S5_9ACAR</name>
<evidence type="ECO:0008006" key="6">
    <source>
        <dbReference type="Google" id="ProtNLM"/>
    </source>
</evidence>
<reference evidence="4" key="1">
    <citation type="submission" date="2020-11" db="EMBL/GenBank/DDBJ databases">
        <authorList>
            <person name="Tran Van P."/>
        </authorList>
    </citation>
    <scope>NUCLEOTIDE SEQUENCE</scope>
</reference>
<evidence type="ECO:0000313" key="4">
    <source>
        <dbReference type="EMBL" id="CAD7652530.1"/>
    </source>
</evidence>
<dbReference type="Gene3D" id="3.30.200.20">
    <property type="entry name" value="Phosphorylase Kinase, domain 1"/>
    <property type="match status" value="1"/>
</dbReference>
<dbReference type="SUPFAM" id="SSF56112">
    <property type="entry name" value="Protein kinase-like (PK-like)"/>
    <property type="match status" value="1"/>
</dbReference>
<dbReference type="PANTHER" id="PTHR22603:SF93">
    <property type="entry name" value="RE24176P"/>
    <property type="match status" value="1"/>
</dbReference>
<gene>
    <name evidence="4" type="ORF">ONB1V03_LOCUS9191</name>
</gene>
<accession>A0A7R9M3S5</accession>
<evidence type="ECO:0000256" key="3">
    <source>
        <dbReference type="ARBA" id="ARBA00038211"/>
    </source>
</evidence>
<keyword evidence="5" id="KW-1185">Reference proteome</keyword>
<dbReference type="EMBL" id="CAJPVJ010005645">
    <property type="protein sequence ID" value="CAG2169717.1"/>
    <property type="molecule type" value="Genomic_DNA"/>
</dbReference>
<sequence>MAIYTGDIKNLYDFDKAIEGVARGSQTLDITDKCLQLCRKYLPGVWTQVTDNDIRVTRMTGGLTNQIYLCEICDTITDGQLGQQPRDIIIRLNGNTYDQTFRMTDNPRFNDTIIAPLVSQTGLGPQLYGMDPSAQVLRYYKHRTFDIRDINDPQLLRELAQKLARVHALPAPVARNENYIEMFVHNNAKLITAEFVSQLISLCSRHQCHHLMGFDIRREIADMTDYIARHYTDCPLVFSHNDFRGGNVLVTEGSGLVLTDFDHSTYGWRGFDFGEFFASFITETDDFSKGFPMESTIRSFVEHYRTECQQWFGSDYGLKVYNSTDYMVNEIKFFILFDYLVVISCFVLNDVRDGLPMDERTIMSALD</sequence>
<evidence type="ECO:0000256" key="2">
    <source>
        <dbReference type="ARBA" id="ARBA00023264"/>
    </source>
</evidence>
<dbReference type="Pfam" id="PF01633">
    <property type="entry name" value="Choline_kinase"/>
    <property type="match status" value="1"/>
</dbReference>
<feature type="non-terminal residue" evidence="4">
    <location>
        <position position="367"/>
    </location>
</feature>
<dbReference type="Gene3D" id="3.90.1200.10">
    <property type="match status" value="1"/>
</dbReference>
<evidence type="ECO:0000313" key="5">
    <source>
        <dbReference type="Proteomes" id="UP000728032"/>
    </source>
</evidence>
<keyword evidence="1" id="KW-0444">Lipid biosynthesis</keyword>
<dbReference type="GO" id="GO:0004305">
    <property type="term" value="F:ethanolamine kinase activity"/>
    <property type="evidence" value="ECO:0007669"/>
    <property type="project" value="TreeGrafter"/>
</dbReference>
<dbReference type="EMBL" id="OC920470">
    <property type="protein sequence ID" value="CAD7652530.1"/>
    <property type="molecule type" value="Genomic_DNA"/>
</dbReference>